<dbReference type="AlphaFoldDB" id="A0A6J6C2V4"/>
<name>A0A6J6C2V4_9ZZZZ</name>
<proteinExistence type="predicted"/>
<accession>A0A6J6C2V4</accession>
<organism evidence="1">
    <name type="scientific">freshwater metagenome</name>
    <dbReference type="NCBI Taxonomy" id="449393"/>
    <lineage>
        <taxon>unclassified sequences</taxon>
        <taxon>metagenomes</taxon>
        <taxon>ecological metagenomes</taxon>
    </lineage>
</organism>
<sequence>MARRKELAFFSGQGRRIDAKGHTKNRLVDSETRQSNGVDRVGKGVADLYFGEAGDDEKVAGANGVDLESADARERHQLGELASKWVLALVFFTKRYLFATAQGALHNSSNGETSEILRRIEVGNNGLYGCIGITGWSRNGVDDGLEQRREIIVCARHSNTADGFTVAGDCRNDRELDGALISVEVHKELVDLVEYFLGTGVLTVDLVDDDHGRQSECQGLRQHVASLRKRAFSGIDKENDPVDHRKGTLYLATEIRVTWGIDEVDLDVIPCDRGSLGEDGDASLSFLIVRVHDSIDHCSVVAESACGTQKRVDEGGLTVVNVCDERDVTKRD</sequence>
<gene>
    <name evidence="1" type="ORF">UFOPK1495_00470</name>
</gene>
<protein>
    <submittedName>
        <fullName evidence="1">Unannotated protein</fullName>
    </submittedName>
</protein>
<reference evidence="1" key="1">
    <citation type="submission" date="2020-05" db="EMBL/GenBank/DDBJ databases">
        <authorList>
            <person name="Chiriac C."/>
            <person name="Salcher M."/>
            <person name="Ghai R."/>
            <person name="Kavagutti S V."/>
        </authorList>
    </citation>
    <scope>NUCLEOTIDE SEQUENCE</scope>
</reference>
<dbReference type="EMBL" id="CAEZSU010000035">
    <property type="protein sequence ID" value="CAB4545367.1"/>
    <property type="molecule type" value="Genomic_DNA"/>
</dbReference>
<dbReference type="AntiFam" id="ANF00072">
    <property type="entry name" value="Shadow ORF (opposite TypA)"/>
</dbReference>
<evidence type="ECO:0000313" key="1">
    <source>
        <dbReference type="EMBL" id="CAB4545367.1"/>
    </source>
</evidence>